<dbReference type="Proteomes" id="UP000095255">
    <property type="component" value="Unassembled WGS sequence"/>
</dbReference>
<name>A0A1E5L518_9FIRM</name>
<keyword evidence="3" id="KW-0067">ATP-binding</keyword>
<feature type="coiled-coil region" evidence="4">
    <location>
        <begin position="251"/>
        <end position="278"/>
    </location>
</feature>
<dbReference type="AlphaFoldDB" id="A0A1E5L518"/>
<dbReference type="SMART" id="SM00382">
    <property type="entry name" value="AAA"/>
    <property type="match status" value="2"/>
</dbReference>
<dbReference type="Pfam" id="PF00005">
    <property type="entry name" value="ABC_tran"/>
    <property type="match status" value="2"/>
</dbReference>
<organism evidence="6 7">
    <name type="scientific">Desulfuribacillus stibiiarsenatis</name>
    <dbReference type="NCBI Taxonomy" id="1390249"/>
    <lineage>
        <taxon>Bacteria</taxon>
        <taxon>Bacillati</taxon>
        <taxon>Bacillota</taxon>
        <taxon>Desulfuribacillia</taxon>
        <taxon>Desulfuribacillales</taxon>
        <taxon>Desulfuribacillaceae</taxon>
        <taxon>Desulfuribacillus</taxon>
    </lineage>
</organism>
<dbReference type="OrthoDB" id="9760950at2"/>
<dbReference type="Pfam" id="PF12848">
    <property type="entry name" value="ABC_tran_Xtn"/>
    <property type="match status" value="1"/>
</dbReference>
<evidence type="ECO:0000313" key="7">
    <source>
        <dbReference type="Proteomes" id="UP000095255"/>
    </source>
</evidence>
<evidence type="ECO:0000256" key="1">
    <source>
        <dbReference type="ARBA" id="ARBA00022737"/>
    </source>
</evidence>
<evidence type="ECO:0000256" key="3">
    <source>
        <dbReference type="ARBA" id="ARBA00022840"/>
    </source>
</evidence>
<evidence type="ECO:0000256" key="4">
    <source>
        <dbReference type="SAM" id="Coils"/>
    </source>
</evidence>
<dbReference type="FunFam" id="3.40.50.300:FF:000011">
    <property type="entry name" value="Putative ABC transporter ATP-binding component"/>
    <property type="match status" value="1"/>
</dbReference>
<proteinExistence type="predicted"/>
<dbReference type="InterPro" id="IPR003593">
    <property type="entry name" value="AAA+_ATPase"/>
</dbReference>
<dbReference type="FunFam" id="3.40.50.300:FF:000309">
    <property type="entry name" value="ABC transporter ATP-binding protein"/>
    <property type="match status" value="1"/>
</dbReference>
<protein>
    <recommendedName>
        <fullName evidence="5">ABC transporter domain-containing protein</fullName>
    </recommendedName>
</protein>
<dbReference type="InterPro" id="IPR017871">
    <property type="entry name" value="ABC_transporter-like_CS"/>
</dbReference>
<keyword evidence="4" id="KW-0175">Coiled coil</keyword>
<evidence type="ECO:0000259" key="5">
    <source>
        <dbReference type="PROSITE" id="PS50893"/>
    </source>
</evidence>
<dbReference type="Pfam" id="PF16326">
    <property type="entry name" value="ABC_tran_CTD"/>
    <property type="match status" value="1"/>
</dbReference>
<dbReference type="GO" id="GO:0005524">
    <property type="term" value="F:ATP binding"/>
    <property type="evidence" value="ECO:0007669"/>
    <property type="project" value="UniProtKB-KW"/>
</dbReference>
<evidence type="ECO:0000256" key="2">
    <source>
        <dbReference type="ARBA" id="ARBA00022741"/>
    </source>
</evidence>
<dbReference type="InterPro" id="IPR032524">
    <property type="entry name" value="ABC_tran_C"/>
</dbReference>
<dbReference type="InterPro" id="IPR051309">
    <property type="entry name" value="ABCF_ATPase"/>
</dbReference>
<feature type="domain" description="ABC transporter" evidence="5">
    <location>
        <begin position="331"/>
        <end position="546"/>
    </location>
</feature>
<keyword evidence="1" id="KW-0677">Repeat</keyword>
<sequence>MAVLQALHINKSYGITPILTNLSLQVHDEDKIGIVGPNGAGKSTFLKILAGRELQDQGDIIVTRDKQLCYLAQDSGLDSERTVWDEMLSVFASLHSIEQEIRRLEIHMGVASSPQETLEAIMEQYSILQERFEREGGYKFAADIRNVLAGLGFGSMNYKEHLVKRCSGGQKTRLALAKILLSNPDLILLDEPTNYLDIDALSWLEQFIKDFEGAVLVVSHDRYFLDTFVTAIYEIDQHVGTRYEGNYSFYLSTKEQRLIEHEKRYVQQQQEIAKAEDFIQRNIVRATTSSRAQSRRKQLEKIERIEAPKQQSKTFFTFQTKKRTGNLVLDLQCLEMQFEENGQQRKLFQNLSLQVERGDRIGIIGPNGIGKSTLLKIIAGRLTPVAGNVQYGSNLLIGYYDQEQADLTLTNTIFDEVHNDFPNMTKTEIRSALAQFLFTGDEVEKKIVSLSGGEKARVTLTKLMLAQDNLLLLDEPTNHLDIQAKEALESALTAYDGTMLFISHDRYFLNTIANKIVHFSQDQLTVYLGNYDYYLEKIQEKDLVIQREDSVAEQKETHEEMKRRRNTEKQLTKQYEKVEADIQQTEEEIANLENELCNPEIFDDHEKVTILNQKLTEKQQQLNQLLEKWELLANELQ</sequence>
<dbReference type="Gene3D" id="3.40.50.300">
    <property type="entry name" value="P-loop containing nucleotide triphosphate hydrolases"/>
    <property type="match status" value="2"/>
</dbReference>
<dbReference type="STRING" id="1390249.BHU72_06365"/>
<feature type="domain" description="ABC transporter" evidence="5">
    <location>
        <begin position="4"/>
        <end position="269"/>
    </location>
</feature>
<accession>A0A1E5L518</accession>
<dbReference type="InterPro" id="IPR032781">
    <property type="entry name" value="ABC_tran_Xtn"/>
</dbReference>
<dbReference type="PANTHER" id="PTHR42855">
    <property type="entry name" value="ABC TRANSPORTER ATP-BINDING SUBUNIT"/>
    <property type="match status" value="1"/>
</dbReference>
<dbReference type="PROSITE" id="PS50893">
    <property type="entry name" value="ABC_TRANSPORTER_2"/>
    <property type="match status" value="2"/>
</dbReference>
<dbReference type="InterPro" id="IPR003439">
    <property type="entry name" value="ABC_transporter-like_ATP-bd"/>
</dbReference>
<dbReference type="PANTHER" id="PTHR42855:SF2">
    <property type="entry name" value="DRUG RESISTANCE ABC TRANSPORTER,ATP-BINDING PROTEIN"/>
    <property type="match status" value="1"/>
</dbReference>
<dbReference type="EMBL" id="MJAT01000033">
    <property type="protein sequence ID" value="OEH85225.1"/>
    <property type="molecule type" value="Genomic_DNA"/>
</dbReference>
<comment type="caution">
    <text evidence="6">The sequence shown here is derived from an EMBL/GenBank/DDBJ whole genome shotgun (WGS) entry which is preliminary data.</text>
</comment>
<reference evidence="6 7" key="1">
    <citation type="submission" date="2016-09" db="EMBL/GenBank/DDBJ databases">
        <title>Desulfuribacillus arsenicus sp. nov., an obligately anaerobic, dissimilatory arsenic- and antimonate-reducing bacterium isolated from anoxic sediments.</title>
        <authorList>
            <person name="Abin C.A."/>
            <person name="Hollibaugh J.T."/>
        </authorList>
    </citation>
    <scope>NUCLEOTIDE SEQUENCE [LARGE SCALE GENOMIC DNA]</scope>
    <source>
        <strain evidence="6 7">MLFW-2</strain>
    </source>
</reference>
<gene>
    <name evidence="6" type="ORF">BHU72_06365</name>
</gene>
<dbReference type="Gene3D" id="1.10.287.380">
    <property type="entry name" value="Valyl-tRNA synthetase, C-terminal domain"/>
    <property type="match status" value="1"/>
</dbReference>
<dbReference type="InterPro" id="IPR037118">
    <property type="entry name" value="Val-tRNA_synth_C_sf"/>
</dbReference>
<dbReference type="InterPro" id="IPR027417">
    <property type="entry name" value="P-loop_NTPase"/>
</dbReference>
<keyword evidence="7" id="KW-1185">Reference proteome</keyword>
<dbReference type="SUPFAM" id="SSF52540">
    <property type="entry name" value="P-loop containing nucleoside triphosphate hydrolases"/>
    <property type="match status" value="2"/>
</dbReference>
<dbReference type="RefSeq" id="WP_069702552.1">
    <property type="nucleotide sequence ID" value="NZ_MJAT01000033.1"/>
</dbReference>
<feature type="coiled-coil region" evidence="4">
    <location>
        <begin position="551"/>
        <end position="635"/>
    </location>
</feature>
<dbReference type="PROSITE" id="PS00211">
    <property type="entry name" value="ABC_TRANSPORTER_1"/>
    <property type="match status" value="1"/>
</dbReference>
<dbReference type="GO" id="GO:0003677">
    <property type="term" value="F:DNA binding"/>
    <property type="evidence" value="ECO:0007669"/>
    <property type="project" value="InterPro"/>
</dbReference>
<dbReference type="CDD" id="cd03221">
    <property type="entry name" value="ABCF_EF-3"/>
    <property type="match status" value="2"/>
</dbReference>
<evidence type="ECO:0000313" key="6">
    <source>
        <dbReference type="EMBL" id="OEH85225.1"/>
    </source>
</evidence>
<keyword evidence="2" id="KW-0547">Nucleotide-binding</keyword>
<dbReference type="GO" id="GO:0016887">
    <property type="term" value="F:ATP hydrolysis activity"/>
    <property type="evidence" value="ECO:0007669"/>
    <property type="project" value="InterPro"/>
</dbReference>